<dbReference type="STRING" id="5364.A0A5C3NI44"/>
<dbReference type="CDD" id="cd00155">
    <property type="entry name" value="RasGEF"/>
    <property type="match status" value="1"/>
</dbReference>
<dbReference type="AlphaFoldDB" id="A0A5C3NI44"/>
<evidence type="ECO:0000313" key="6">
    <source>
        <dbReference type="EMBL" id="TFK56485.1"/>
    </source>
</evidence>
<dbReference type="GO" id="GO:0005886">
    <property type="term" value="C:plasma membrane"/>
    <property type="evidence" value="ECO:0007669"/>
    <property type="project" value="TreeGrafter"/>
</dbReference>
<dbReference type="PANTHER" id="PTHR23113">
    <property type="entry name" value="GUANINE NUCLEOTIDE EXCHANGE FACTOR"/>
    <property type="match status" value="1"/>
</dbReference>
<dbReference type="InterPro" id="IPR019804">
    <property type="entry name" value="Ras_G-nucl-exch_fac_CS"/>
</dbReference>
<reference evidence="6 7" key="1">
    <citation type="journal article" date="2019" name="Nat. Ecol. Evol.">
        <title>Megaphylogeny resolves global patterns of mushroom evolution.</title>
        <authorList>
            <person name="Varga T."/>
            <person name="Krizsan K."/>
            <person name="Foldi C."/>
            <person name="Dima B."/>
            <person name="Sanchez-Garcia M."/>
            <person name="Sanchez-Ramirez S."/>
            <person name="Szollosi G.J."/>
            <person name="Szarkandi J.G."/>
            <person name="Papp V."/>
            <person name="Albert L."/>
            <person name="Andreopoulos W."/>
            <person name="Angelini C."/>
            <person name="Antonin V."/>
            <person name="Barry K.W."/>
            <person name="Bougher N.L."/>
            <person name="Buchanan P."/>
            <person name="Buyck B."/>
            <person name="Bense V."/>
            <person name="Catcheside P."/>
            <person name="Chovatia M."/>
            <person name="Cooper J."/>
            <person name="Damon W."/>
            <person name="Desjardin D."/>
            <person name="Finy P."/>
            <person name="Geml J."/>
            <person name="Haridas S."/>
            <person name="Hughes K."/>
            <person name="Justo A."/>
            <person name="Karasinski D."/>
            <person name="Kautmanova I."/>
            <person name="Kiss B."/>
            <person name="Kocsube S."/>
            <person name="Kotiranta H."/>
            <person name="LaButti K.M."/>
            <person name="Lechner B.E."/>
            <person name="Liimatainen K."/>
            <person name="Lipzen A."/>
            <person name="Lukacs Z."/>
            <person name="Mihaltcheva S."/>
            <person name="Morgado L.N."/>
            <person name="Niskanen T."/>
            <person name="Noordeloos M.E."/>
            <person name="Ohm R.A."/>
            <person name="Ortiz-Santana B."/>
            <person name="Ovrebo C."/>
            <person name="Racz N."/>
            <person name="Riley R."/>
            <person name="Savchenko A."/>
            <person name="Shiryaev A."/>
            <person name="Soop K."/>
            <person name="Spirin V."/>
            <person name="Szebenyi C."/>
            <person name="Tomsovsky M."/>
            <person name="Tulloss R.E."/>
            <person name="Uehling J."/>
            <person name="Grigoriev I.V."/>
            <person name="Vagvolgyi C."/>
            <person name="Papp T."/>
            <person name="Martin F.M."/>
            <person name="Miettinen O."/>
            <person name="Hibbett D.S."/>
            <person name="Nagy L.G."/>
        </authorList>
    </citation>
    <scope>NUCLEOTIDE SEQUENCE [LARGE SCALE GENOMIC DNA]</scope>
    <source>
        <strain evidence="6 7">OMC1185</strain>
    </source>
</reference>
<dbReference type="SMART" id="SM00147">
    <property type="entry name" value="RasGEF"/>
    <property type="match status" value="1"/>
</dbReference>
<gene>
    <name evidence="6" type="ORF">OE88DRAFT_1649792</name>
</gene>
<dbReference type="GO" id="GO:0005085">
    <property type="term" value="F:guanyl-nucleotide exchange factor activity"/>
    <property type="evidence" value="ECO:0007669"/>
    <property type="project" value="UniProtKB-KW"/>
</dbReference>
<feature type="compositionally biased region" description="Pro residues" evidence="3">
    <location>
        <begin position="135"/>
        <end position="157"/>
    </location>
</feature>
<dbReference type="PROSITE" id="PS50212">
    <property type="entry name" value="RASGEF_NTER"/>
    <property type="match status" value="1"/>
</dbReference>
<dbReference type="Proteomes" id="UP000305948">
    <property type="component" value="Unassembled WGS sequence"/>
</dbReference>
<dbReference type="SUPFAM" id="SSF48366">
    <property type="entry name" value="Ras GEF"/>
    <property type="match status" value="1"/>
</dbReference>
<dbReference type="CDD" id="cd06224">
    <property type="entry name" value="REM"/>
    <property type="match status" value="1"/>
</dbReference>
<dbReference type="PROSITE" id="PS00720">
    <property type="entry name" value="RASGEF"/>
    <property type="match status" value="1"/>
</dbReference>
<dbReference type="InterPro" id="IPR001895">
    <property type="entry name" value="RASGEF_cat_dom"/>
</dbReference>
<dbReference type="PANTHER" id="PTHR23113:SF368">
    <property type="entry name" value="CELL DIVISION CONTROL PROTEIN 25"/>
    <property type="match status" value="1"/>
</dbReference>
<dbReference type="Gene3D" id="1.10.840.10">
    <property type="entry name" value="Ras guanine-nucleotide exchange factors catalytic domain"/>
    <property type="match status" value="1"/>
</dbReference>
<dbReference type="InterPro" id="IPR008937">
    <property type="entry name" value="Ras-like_GEF"/>
</dbReference>
<evidence type="ECO:0000256" key="2">
    <source>
        <dbReference type="PROSITE-ProRule" id="PRU00168"/>
    </source>
</evidence>
<dbReference type="InterPro" id="IPR000651">
    <property type="entry name" value="Ras-like_Gua-exchang_fac_N"/>
</dbReference>
<dbReference type="PROSITE" id="PS50009">
    <property type="entry name" value="RASGEF_CAT"/>
    <property type="match status" value="1"/>
</dbReference>
<feature type="region of interest" description="Disordered" evidence="3">
    <location>
        <begin position="424"/>
        <end position="445"/>
    </location>
</feature>
<organism evidence="6 7">
    <name type="scientific">Heliocybe sulcata</name>
    <dbReference type="NCBI Taxonomy" id="5364"/>
    <lineage>
        <taxon>Eukaryota</taxon>
        <taxon>Fungi</taxon>
        <taxon>Dikarya</taxon>
        <taxon>Basidiomycota</taxon>
        <taxon>Agaricomycotina</taxon>
        <taxon>Agaricomycetes</taxon>
        <taxon>Gloeophyllales</taxon>
        <taxon>Gloeophyllaceae</taxon>
        <taxon>Heliocybe</taxon>
    </lineage>
</organism>
<feature type="domain" description="N-terminal Ras-GEF" evidence="5">
    <location>
        <begin position="283"/>
        <end position="417"/>
    </location>
</feature>
<dbReference type="EMBL" id="ML213503">
    <property type="protein sequence ID" value="TFK56485.1"/>
    <property type="molecule type" value="Genomic_DNA"/>
</dbReference>
<evidence type="ECO:0000259" key="4">
    <source>
        <dbReference type="PROSITE" id="PS50009"/>
    </source>
</evidence>
<feature type="domain" description="Ras-GEF" evidence="4">
    <location>
        <begin position="452"/>
        <end position="692"/>
    </location>
</feature>
<accession>A0A5C3NI44</accession>
<dbReference type="GO" id="GO:0007265">
    <property type="term" value="P:Ras protein signal transduction"/>
    <property type="evidence" value="ECO:0007669"/>
    <property type="project" value="TreeGrafter"/>
</dbReference>
<dbReference type="InterPro" id="IPR036964">
    <property type="entry name" value="RASGEF_cat_dom_sf"/>
</dbReference>
<dbReference type="InterPro" id="IPR023578">
    <property type="entry name" value="Ras_GEF_dom_sf"/>
</dbReference>
<dbReference type="Pfam" id="PF00617">
    <property type="entry name" value="RasGEF"/>
    <property type="match status" value="1"/>
</dbReference>
<evidence type="ECO:0000313" key="7">
    <source>
        <dbReference type="Proteomes" id="UP000305948"/>
    </source>
</evidence>
<dbReference type="Gene3D" id="1.20.870.10">
    <property type="entry name" value="Son of sevenless (SoS) protein Chain: S domain 1"/>
    <property type="match status" value="1"/>
</dbReference>
<evidence type="ECO:0000256" key="3">
    <source>
        <dbReference type="SAM" id="MobiDB-lite"/>
    </source>
</evidence>
<evidence type="ECO:0000256" key="1">
    <source>
        <dbReference type="ARBA" id="ARBA00022658"/>
    </source>
</evidence>
<feature type="region of interest" description="Disordered" evidence="3">
    <location>
        <begin position="108"/>
        <end position="208"/>
    </location>
</feature>
<proteinExistence type="predicted"/>
<dbReference type="SMART" id="SM00229">
    <property type="entry name" value="RasGEFN"/>
    <property type="match status" value="1"/>
</dbReference>
<keyword evidence="7" id="KW-1185">Reference proteome</keyword>
<dbReference type="Pfam" id="PF00618">
    <property type="entry name" value="RasGEF_N"/>
    <property type="match status" value="1"/>
</dbReference>
<dbReference type="OrthoDB" id="10255964at2759"/>
<keyword evidence="1 2" id="KW-0344">Guanine-nucleotide releasing factor</keyword>
<name>A0A5C3NI44_9AGAM</name>
<evidence type="ECO:0000259" key="5">
    <source>
        <dbReference type="PROSITE" id="PS50212"/>
    </source>
</evidence>
<protein>
    <submittedName>
        <fullName evidence="6">Ras GEF</fullName>
    </submittedName>
</protein>
<sequence>MRSTETRVGWIPSAFVRPLSEEMAERLRGLREELRIYDYEAERLYDAAPTSNFTHLYTADVDSRSDEWAPVVEDRKDPSMDILSPTEFIGTRNKALDNRTSRLSFGLQSPLRHPVDNTLTYFPDSPTEGPAARLRPPPSPVTPMPRPPPPVVPPKTPPLTSKSLKRYNSTPLPESPDWPRRGSDTVNRSVSATPRHERKRQPVRADDRTLSVLMERSNVAEPDDLSAGEMDDIIVTPLRRRSDKVKQLTGDEDAQRYHNMKIAALHMPWYLKPDYKDEEVKLQEGTVIAGTLEALVERLTMEPFTLSGEAAFQNAFLMTFKTFATSDQVFDLLVDRYQMDRSVGLTDDQFEEWKEKKLRPTQKRVLTVLMRWIDDFRMTQDDPHIVPKLQEFLSYIVAPHALAVTAKSMMQSLDRLSSPIASTPSSFTSNPTLPKYKKKTKSMHRSELTRMDPTDVAQQLCVLEYNLYSKIRPQECLDWTKTQVGKNVENLHAFCATYDKLAAWVKTSILETDVLGKRADTVEFWIRVAEKSRALNNLSSLSALVAALSSTVISRLHLTWAHVSRGSHLEPLAKLIEPTGNFSAYRGIIASAEGPCIPFVGMYLSDLVHIGDQHPDTIDIPPSDACPGYTLINFVKRQKWCDTINVMLKFQGKCYPYAPDSATLSFIETNLQKAAGKDHSTFWVKSQEVQSNELAHADIRKGLEAAGF</sequence>